<keyword evidence="1" id="KW-0808">Transferase</keyword>
<keyword evidence="4" id="KW-1185">Reference proteome</keyword>
<evidence type="ECO:0000256" key="1">
    <source>
        <dbReference type="ARBA" id="ARBA00022527"/>
    </source>
</evidence>
<reference evidence="3" key="1">
    <citation type="submission" date="2021-02" db="EMBL/GenBank/DDBJ databases">
        <title>The CRISPR/cas machinery reduction and long-range gene transfer in the hot spring cyanobacterium Synechococcus.</title>
        <authorList>
            <person name="Dvorak P."/>
            <person name="Jahodarova E."/>
            <person name="Hasler P."/>
            <person name="Poulickova A."/>
        </authorList>
    </citation>
    <scope>NUCLEOTIDE SEQUENCE</scope>
    <source>
        <strain evidence="3">Rupite</strain>
    </source>
</reference>
<dbReference type="SUPFAM" id="SSF55874">
    <property type="entry name" value="ATPase domain of HSP90 chaperone/DNA topoisomerase II/histidine kinase"/>
    <property type="match status" value="1"/>
</dbReference>
<dbReference type="InterPro" id="IPR003594">
    <property type="entry name" value="HATPase_dom"/>
</dbReference>
<organism evidence="3 4">
    <name type="scientific">Thermostichus vulcanus str. 'Rupite'</name>
    <dbReference type="NCBI Taxonomy" id="2813851"/>
    <lineage>
        <taxon>Bacteria</taxon>
        <taxon>Bacillati</taxon>
        <taxon>Cyanobacteriota</taxon>
        <taxon>Cyanophyceae</taxon>
        <taxon>Thermostichales</taxon>
        <taxon>Thermostichaceae</taxon>
        <taxon>Thermostichus</taxon>
    </lineage>
</organism>
<keyword evidence="3" id="KW-0067">ATP-binding</keyword>
<sequence>MIALSLRPVNCSWSVISFPSTLYTQPVLDLLLSKVPPAWRAEVRLGLQEAIINAVQHGNGLDPSKHVIIEYASSEPFYQWLVRDQGSGFRPQHELHRCQCGIPETEEAGRGTFLLTQIFDFVQWNETGNQVYLGKYIHTACREPWIV</sequence>
<dbReference type="GO" id="GO:0005524">
    <property type="term" value="F:ATP binding"/>
    <property type="evidence" value="ECO:0007669"/>
    <property type="project" value="UniProtKB-KW"/>
</dbReference>
<keyword evidence="1" id="KW-0418">Kinase</keyword>
<dbReference type="InterPro" id="IPR050267">
    <property type="entry name" value="Anti-sigma-factor_SerPK"/>
</dbReference>
<evidence type="ECO:0000313" key="4">
    <source>
        <dbReference type="Proteomes" id="UP000830835"/>
    </source>
</evidence>
<dbReference type="InterPro" id="IPR036890">
    <property type="entry name" value="HATPase_C_sf"/>
</dbReference>
<feature type="domain" description="Histidine kinase/HSP90-like ATPase" evidence="2">
    <location>
        <begin position="35"/>
        <end position="133"/>
    </location>
</feature>
<dbReference type="Gene3D" id="3.30.565.10">
    <property type="entry name" value="Histidine kinase-like ATPase, C-terminal domain"/>
    <property type="match status" value="1"/>
</dbReference>
<evidence type="ECO:0000259" key="2">
    <source>
        <dbReference type="Pfam" id="PF13581"/>
    </source>
</evidence>
<keyword evidence="3" id="KW-0547">Nucleotide-binding</keyword>
<dbReference type="PANTHER" id="PTHR35526:SF3">
    <property type="entry name" value="ANTI-SIGMA-F FACTOR RSBW"/>
    <property type="match status" value="1"/>
</dbReference>
<dbReference type="RefSeq" id="WP_244350823.1">
    <property type="nucleotide sequence ID" value="NZ_JAFIRA010000028.1"/>
</dbReference>
<dbReference type="Pfam" id="PF13581">
    <property type="entry name" value="HATPase_c_2"/>
    <property type="match status" value="1"/>
</dbReference>
<proteinExistence type="predicted"/>
<accession>A0ABT0CCD5</accession>
<gene>
    <name evidence="3" type="ORF">JX360_11150</name>
</gene>
<dbReference type="EMBL" id="JAFIRA010000028">
    <property type="protein sequence ID" value="MCJ2543459.1"/>
    <property type="molecule type" value="Genomic_DNA"/>
</dbReference>
<keyword evidence="1" id="KW-0723">Serine/threonine-protein kinase</keyword>
<dbReference type="Proteomes" id="UP000830835">
    <property type="component" value="Unassembled WGS sequence"/>
</dbReference>
<protein>
    <submittedName>
        <fullName evidence="3">ATP-binding protein</fullName>
    </submittedName>
</protein>
<evidence type="ECO:0000313" key="3">
    <source>
        <dbReference type="EMBL" id="MCJ2543459.1"/>
    </source>
</evidence>
<dbReference type="PANTHER" id="PTHR35526">
    <property type="entry name" value="ANTI-SIGMA-F FACTOR RSBW-RELATED"/>
    <property type="match status" value="1"/>
</dbReference>
<dbReference type="CDD" id="cd16936">
    <property type="entry name" value="HATPase_RsbW-like"/>
    <property type="match status" value="1"/>
</dbReference>
<comment type="caution">
    <text evidence="3">The sequence shown here is derived from an EMBL/GenBank/DDBJ whole genome shotgun (WGS) entry which is preliminary data.</text>
</comment>
<name>A0ABT0CCD5_THEVL</name>